<dbReference type="SUPFAM" id="SSF103473">
    <property type="entry name" value="MFS general substrate transporter"/>
    <property type="match status" value="1"/>
</dbReference>
<dbReference type="EMBL" id="CP024847">
    <property type="protein sequence ID" value="AUR52563.1"/>
    <property type="molecule type" value="Genomic_DNA"/>
</dbReference>
<dbReference type="KEGG" id="nba:CUN60_09720"/>
<evidence type="ECO:0000256" key="6">
    <source>
        <dbReference type="ARBA" id="ARBA00023136"/>
    </source>
</evidence>
<comment type="catalytic activity">
    <reaction evidence="17">
        <text>L-arginyl-glycine(out) = L-arginyl-glycine(in)</text>
        <dbReference type="Rhea" id="RHEA:79391"/>
        <dbReference type="ChEBI" id="CHEBI:229955"/>
    </reaction>
</comment>
<evidence type="ECO:0000256" key="9">
    <source>
        <dbReference type="ARBA" id="ARBA00044878"/>
    </source>
</evidence>
<feature type="transmembrane region" description="Helical" evidence="25">
    <location>
        <begin position="352"/>
        <end position="375"/>
    </location>
</feature>
<dbReference type="Gene3D" id="1.20.1250.20">
    <property type="entry name" value="MFS general substrate transporter like domains"/>
    <property type="match status" value="2"/>
</dbReference>
<feature type="transmembrane region" description="Helical" evidence="25">
    <location>
        <begin position="107"/>
        <end position="128"/>
    </location>
</feature>
<comment type="function">
    <text evidence="23">Lysosomal dipeptide uniporter that selectively exports lysine, arginine or histidine-containing dipeptides with a net positive charge from the lysosome lumen into the cytosol. Could play a role in a specific type of protein O-glycosylation indirectly regulating macrophages migration and tissue invasion. Also essential for liver homeostasis.</text>
</comment>
<comment type="catalytic activity">
    <reaction evidence="14">
        <text>L-aspartyl-L-lysine(out) = L-aspartyl-L-lysine(in)</text>
        <dbReference type="Rhea" id="RHEA:79411"/>
        <dbReference type="ChEBI" id="CHEBI:229953"/>
    </reaction>
</comment>
<evidence type="ECO:0000256" key="21">
    <source>
        <dbReference type="ARBA" id="ARBA00044985"/>
    </source>
</evidence>
<evidence type="ECO:0000256" key="5">
    <source>
        <dbReference type="ARBA" id="ARBA00022989"/>
    </source>
</evidence>
<evidence type="ECO:0000256" key="4">
    <source>
        <dbReference type="ARBA" id="ARBA00022692"/>
    </source>
</evidence>
<evidence type="ECO:0000256" key="11">
    <source>
        <dbReference type="ARBA" id="ARBA00044884"/>
    </source>
</evidence>
<keyword evidence="4 25" id="KW-0812">Transmembrane</keyword>
<evidence type="ECO:0000256" key="23">
    <source>
        <dbReference type="ARBA" id="ARBA00045709"/>
    </source>
</evidence>
<evidence type="ECO:0000256" key="8">
    <source>
        <dbReference type="ARBA" id="ARBA00044876"/>
    </source>
</evidence>
<comment type="catalytic activity">
    <reaction evidence="11">
        <text>L-alpha-aminoacyl-L-histidine(out) = L-alpha-aminoacyl-L-histidine(in)</text>
        <dbReference type="Rhea" id="RHEA:79375"/>
        <dbReference type="ChEBI" id="CHEBI:229967"/>
    </reaction>
</comment>
<dbReference type="InterPro" id="IPR011701">
    <property type="entry name" value="MFS"/>
</dbReference>
<keyword evidence="6 25" id="KW-0472">Membrane</keyword>
<comment type="catalytic activity">
    <reaction evidence="9">
        <text>L-histidyl-glycine(out) = L-histidyl-glycine(in)</text>
        <dbReference type="Rhea" id="RHEA:79395"/>
        <dbReference type="ChEBI" id="CHEBI:229957"/>
    </reaction>
</comment>
<feature type="transmembrane region" description="Helical" evidence="25">
    <location>
        <begin position="391"/>
        <end position="410"/>
    </location>
</feature>
<dbReference type="Proteomes" id="UP000236655">
    <property type="component" value="Chromosome"/>
</dbReference>
<evidence type="ECO:0000256" key="16">
    <source>
        <dbReference type="ARBA" id="ARBA00044900"/>
    </source>
</evidence>
<evidence type="ECO:0000256" key="18">
    <source>
        <dbReference type="ARBA" id="ARBA00044912"/>
    </source>
</evidence>
<comment type="catalytic activity">
    <reaction evidence="8">
        <text>L-lysyl-L-alanine(out) = L-lysyl-L-alanine(in)</text>
        <dbReference type="Rhea" id="RHEA:79399"/>
        <dbReference type="ChEBI" id="CHEBI:229954"/>
    </reaction>
</comment>
<evidence type="ECO:0000256" key="2">
    <source>
        <dbReference type="ARBA" id="ARBA00008335"/>
    </source>
</evidence>
<dbReference type="InterPro" id="IPR052187">
    <property type="entry name" value="MFSD1"/>
</dbReference>
<keyword evidence="5 25" id="KW-1133">Transmembrane helix</keyword>
<comment type="catalytic activity">
    <reaction evidence="16">
        <text>L-lysyl-L-lysine(out) = L-lysyl-L-lysine(in)</text>
        <dbReference type="Rhea" id="RHEA:79403"/>
        <dbReference type="ChEBI" id="CHEBI:229956"/>
    </reaction>
</comment>
<evidence type="ECO:0000256" key="20">
    <source>
        <dbReference type="ARBA" id="ARBA00044924"/>
    </source>
</evidence>
<comment type="catalytic activity">
    <reaction evidence="10">
        <text>L-alpha-aminoacyl-L-arginine(out) = L-alpha-aminoacyl-L-arginine(in)</text>
        <dbReference type="Rhea" id="RHEA:79367"/>
        <dbReference type="ChEBI" id="CHEBI:229968"/>
    </reaction>
</comment>
<comment type="catalytic activity">
    <reaction evidence="12">
        <text>L-lysyl-L-alpha-amino acid(out) = L-lysyl-L-alpha-amino acid(in)</text>
        <dbReference type="Rhea" id="RHEA:79387"/>
        <dbReference type="ChEBI" id="CHEBI:229965"/>
    </reaction>
</comment>
<dbReference type="PANTHER" id="PTHR23512">
    <property type="entry name" value="MAJOR FACILITATOR SUPERFAMILY DOMAIN-CONTAINING PROTEIN 1"/>
    <property type="match status" value="1"/>
</dbReference>
<comment type="catalytic activity">
    <reaction evidence="15">
        <text>L-arginyl-L-alpha-amino acid(out) = L-arginyl-L-alpha-amino acid(in)</text>
        <dbReference type="Rhea" id="RHEA:79371"/>
        <dbReference type="ChEBI" id="CHEBI:84315"/>
    </reaction>
</comment>
<proteinExistence type="inferred from homology"/>
<name>A0A2I7N7X8_9NEIS</name>
<comment type="catalytic activity">
    <reaction evidence="20">
        <text>L-lysyl-glycine(out) = L-lysyl-glycine(in)</text>
        <dbReference type="Rhea" id="RHEA:79407"/>
        <dbReference type="ChEBI" id="CHEBI:191202"/>
    </reaction>
</comment>
<comment type="subcellular location">
    <subcellularLocation>
        <location evidence="1">Lysosome membrane</location>
        <topology evidence="1">Multi-pass membrane protein</topology>
    </subcellularLocation>
</comment>
<sequence length="416" mass="44530">MCEVLLVRNRVTPITVWLFATLFAVYELFIANGFYGVSLQLQQHDLNLSVNAIGSLAAISSLVYALCQLPAGIMVSKFSIRIILTLSTILVSIGMLIYSHANDVEQLILARVVIAIGSAFAFVSIAVLIGRWLDKDKFSLFFGLTQSMGNISVVSANMFLPQIINFLHGWKHTSLVLAIVGFILAIAIGLIVKSSPASKSDSMQQTANRASILELFKQLAANKQFWLVTAYAGLLLGTLFNFGANWLIGFQGNYDSHSLAHSALVNSVMFLGVAVGNPVIGALSIKLQTRKKILLIGALASLILLSILILGPKLDANTALILYFLFGLSCSSAILSYSVIMEVLVPPLQGIGVGVCNTVVYLSGALLSTAIASIIRGEGASLHNVLTVDKIAFSLFCVAVAIGFALSSVIKESFRK</sequence>
<evidence type="ECO:0000256" key="13">
    <source>
        <dbReference type="ARBA" id="ARBA00044893"/>
    </source>
</evidence>
<dbReference type="CDD" id="cd06174">
    <property type="entry name" value="MFS"/>
    <property type="match status" value="1"/>
</dbReference>
<comment type="catalytic activity">
    <reaction evidence="19">
        <text>L-alanyl-L-lysine(out) = L-alanyl-L-lysine(in)</text>
        <dbReference type="Rhea" id="RHEA:79415"/>
        <dbReference type="ChEBI" id="CHEBI:192470"/>
    </reaction>
</comment>
<evidence type="ECO:0000256" key="12">
    <source>
        <dbReference type="ARBA" id="ARBA00044891"/>
    </source>
</evidence>
<keyword evidence="7" id="KW-0458">Lysosome</keyword>
<dbReference type="GO" id="GO:0005765">
    <property type="term" value="C:lysosomal membrane"/>
    <property type="evidence" value="ECO:0007669"/>
    <property type="project" value="UniProtKB-SubCell"/>
</dbReference>
<dbReference type="InterPro" id="IPR036259">
    <property type="entry name" value="MFS_trans_sf"/>
</dbReference>
<organism evidence="27 28">
    <name type="scientific">Aquella oligotrophica</name>
    <dbReference type="NCBI Taxonomy" id="2067065"/>
    <lineage>
        <taxon>Bacteria</taxon>
        <taxon>Pseudomonadati</taxon>
        <taxon>Pseudomonadota</taxon>
        <taxon>Betaproteobacteria</taxon>
        <taxon>Neisseriales</taxon>
        <taxon>Neisseriaceae</taxon>
        <taxon>Aquella</taxon>
    </lineage>
</organism>
<feature type="transmembrane region" description="Helical" evidence="25">
    <location>
        <begin position="225"/>
        <end position="248"/>
    </location>
</feature>
<gene>
    <name evidence="27" type="ORF">CUN60_09720</name>
</gene>
<evidence type="ECO:0000256" key="17">
    <source>
        <dbReference type="ARBA" id="ARBA00044903"/>
    </source>
</evidence>
<protein>
    <recommendedName>
        <fullName evidence="21">Lysosomal dipeptide transporter MFSD1</fullName>
    </recommendedName>
    <alternativeName>
        <fullName evidence="22">Major facilitator superfamily domain-containing protein 1</fullName>
    </alternativeName>
</protein>
<dbReference type="GO" id="GO:0022857">
    <property type="term" value="F:transmembrane transporter activity"/>
    <property type="evidence" value="ECO:0007669"/>
    <property type="project" value="InterPro"/>
</dbReference>
<feature type="domain" description="Major facilitator superfamily (MFS) profile" evidence="26">
    <location>
        <begin position="13"/>
        <end position="415"/>
    </location>
</feature>
<evidence type="ECO:0000313" key="27">
    <source>
        <dbReference type="EMBL" id="AUR52563.1"/>
    </source>
</evidence>
<feature type="transmembrane region" description="Helical" evidence="25">
    <location>
        <begin position="172"/>
        <end position="192"/>
    </location>
</feature>
<evidence type="ECO:0000256" key="14">
    <source>
        <dbReference type="ARBA" id="ARBA00044898"/>
    </source>
</evidence>
<evidence type="ECO:0000256" key="1">
    <source>
        <dbReference type="ARBA" id="ARBA00004155"/>
    </source>
</evidence>
<comment type="catalytic activity">
    <reaction evidence="13">
        <text>L-alpha-aminoacyl-L-lysine(out) = L-alpha-aminoacyl-L-lysine(in)</text>
        <dbReference type="Rhea" id="RHEA:79383"/>
        <dbReference type="ChEBI" id="CHEBI:229966"/>
    </reaction>
</comment>
<feature type="transmembrane region" description="Helical" evidence="25">
    <location>
        <begin position="293"/>
        <end position="314"/>
    </location>
</feature>
<feature type="transmembrane region" description="Helical" evidence="25">
    <location>
        <begin position="48"/>
        <end position="66"/>
    </location>
</feature>
<feature type="transmembrane region" description="Helical" evidence="25">
    <location>
        <begin position="140"/>
        <end position="160"/>
    </location>
</feature>
<feature type="transmembrane region" description="Helical" evidence="25">
    <location>
        <begin position="78"/>
        <end position="101"/>
    </location>
</feature>
<comment type="similarity">
    <text evidence="2">Belongs to the major facilitator superfamily.</text>
</comment>
<evidence type="ECO:0000259" key="26">
    <source>
        <dbReference type="PROSITE" id="PS50850"/>
    </source>
</evidence>
<keyword evidence="3" id="KW-0813">Transport</keyword>
<feature type="transmembrane region" description="Helical" evidence="25">
    <location>
        <begin position="260"/>
        <end position="281"/>
    </location>
</feature>
<feature type="transmembrane region" description="Helical" evidence="25">
    <location>
        <begin position="16"/>
        <end position="36"/>
    </location>
</feature>
<evidence type="ECO:0000256" key="24">
    <source>
        <dbReference type="ARBA" id="ARBA00046376"/>
    </source>
</evidence>
<evidence type="ECO:0000256" key="15">
    <source>
        <dbReference type="ARBA" id="ARBA00044899"/>
    </source>
</evidence>
<comment type="catalytic activity">
    <reaction evidence="18">
        <text>L-histidyl-L-alpha-amino acid(out) = L-histidyl-L-alpha-amino acid(in)</text>
        <dbReference type="Rhea" id="RHEA:79379"/>
        <dbReference type="ChEBI" id="CHEBI:229964"/>
    </reaction>
</comment>
<accession>A0A2I7N7X8</accession>
<dbReference type="AlphaFoldDB" id="A0A2I7N7X8"/>
<evidence type="ECO:0000256" key="10">
    <source>
        <dbReference type="ARBA" id="ARBA00044881"/>
    </source>
</evidence>
<evidence type="ECO:0000313" key="28">
    <source>
        <dbReference type="Proteomes" id="UP000236655"/>
    </source>
</evidence>
<evidence type="ECO:0000256" key="3">
    <source>
        <dbReference type="ARBA" id="ARBA00022448"/>
    </source>
</evidence>
<dbReference type="Pfam" id="PF07690">
    <property type="entry name" value="MFS_1"/>
    <property type="match status" value="1"/>
</dbReference>
<evidence type="ECO:0000256" key="22">
    <source>
        <dbReference type="ARBA" id="ARBA00045018"/>
    </source>
</evidence>
<comment type="subunit">
    <text evidence="24">Homodimer. Interacts with lysosomal protein GLMP (via lumenal domain); the interaction starts while both proteins are still in the endoplasmic reticulum and is required for stabilization of MFSD1 in lysosomes but has no direct effect on its targeting to lysosomes or transporter activity.</text>
</comment>
<feature type="transmembrane region" description="Helical" evidence="25">
    <location>
        <begin position="320"/>
        <end position="340"/>
    </location>
</feature>
<keyword evidence="28" id="KW-1185">Reference proteome</keyword>
<dbReference type="PROSITE" id="PS50850">
    <property type="entry name" value="MFS"/>
    <property type="match status" value="1"/>
</dbReference>
<evidence type="ECO:0000256" key="25">
    <source>
        <dbReference type="SAM" id="Phobius"/>
    </source>
</evidence>
<dbReference type="PANTHER" id="PTHR23512:SF3">
    <property type="entry name" value="MAJOR FACILITATOR SUPERFAMILY DOMAIN-CONTAINING PROTEIN 1"/>
    <property type="match status" value="1"/>
</dbReference>
<evidence type="ECO:0000256" key="7">
    <source>
        <dbReference type="ARBA" id="ARBA00023228"/>
    </source>
</evidence>
<reference evidence="28" key="1">
    <citation type="submission" date="2017-11" db="EMBL/GenBank/DDBJ databases">
        <authorList>
            <person name="Chan K.G."/>
            <person name="Lee L.S."/>
        </authorList>
    </citation>
    <scope>NUCLEOTIDE SEQUENCE [LARGE SCALE GENOMIC DNA]</scope>
    <source>
        <strain evidence="28">DSM 100970</strain>
    </source>
</reference>
<evidence type="ECO:0000256" key="19">
    <source>
        <dbReference type="ARBA" id="ARBA00044919"/>
    </source>
</evidence>
<dbReference type="InterPro" id="IPR020846">
    <property type="entry name" value="MFS_dom"/>
</dbReference>